<name>A0A2G8LE37_STIJA</name>
<feature type="compositionally biased region" description="Polar residues" evidence="1">
    <location>
        <begin position="15"/>
        <end position="28"/>
    </location>
</feature>
<dbReference type="AlphaFoldDB" id="A0A2G8LE37"/>
<organism evidence="2 3">
    <name type="scientific">Stichopus japonicus</name>
    <name type="common">Sea cucumber</name>
    <dbReference type="NCBI Taxonomy" id="307972"/>
    <lineage>
        <taxon>Eukaryota</taxon>
        <taxon>Metazoa</taxon>
        <taxon>Echinodermata</taxon>
        <taxon>Eleutherozoa</taxon>
        <taxon>Echinozoa</taxon>
        <taxon>Holothuroidea</taxon>
        <taxon>Aspidochirotacea</taxon>
        <taxon>Aspidochirotida</taxon>
        <taxon>Stichopodidae</taxon>
        <taxon>Apostichopus</taxon>
    </lineage>
</organism>
<evidence type="ECO:0000313" key="3">
    <source>
        <dbReference type="Proteomes" id="UP000230750"/>
    </source>
</evidence>
<dbReference type="EMBL" id="MRZV01000111">
    <property type="protein sequence ID" value="PIK58503.1"/>
    <property type="molecule type" value="Genomic_DNA"/>
</dbReference>
<evidence type="ECO:0000313" key="2">
    <source>
        <dbReference type="EMBL" id="PIK58503.1"/>
    </source>
</evidence>
<comment type="caution">
    <text evidence="2">The sequence shown here is derived from an EMBL/GenBank/DDBJ whole genome shotgun (WGS) entry which is preliminary data.</text>
</comment>
<protein>
    <submittedName>
        <fullName evidence="2">Uncharacterized protein</fullName>
    </submittedName>
</protein>
<feature type="region of interest" description="Disordered" evidence="1">
    <location>
        <begin position="1"/>
        <end position="38"/>
    </location>
</feature>
<evidence type="ECO:0000256" key="1">
    <source>
        <dbReference type="SAM" id="MobiDB-lite"/>
    </source>
</evidence>
<accession>A0A2G8LE37</accession>
<gene>
    <name evidence="2" type="ORF">BSL78_04583</name>
</gene>
<sequence length="383" mass="42588">MDGRRSPSLEVGLSPNCTPSATSESTCNTERRQPREARPVNEIKEEVKNTKDNLSLRHLGVLQTCDPSFKWVSWDGLCLHTATAYTALIVHHSQTAVLWLHTETWEARSQWSADQDVSIIHAVIDSSIESQLSIVFTLKKTSENELCFVTHNFEKDTEKMTMEKLSGRLQEAESISVLLNGADKGAVMEDVGSSYRHIHFFDIKDNFKLWQVKCLEGVEADSFISVKGASNIYLCLSSCHLSLWTPESDAPVLNVNLADSPGKIQVDQCLWSKAEEGLLFIISSQGPSNLSLSVLNPATKTVLQITSFKPPCSYQSLRIVDTTISERFLSVLFSNQKALIWDILTGQPLAEVPCPDEETSQIASSSKFLVLNGKDPHLFLICK</sequence>
<dbReference type="InterPro" id="IPR036322">
    <property type="entry name" value="WD40_repeat_dom_sf"/>
</dbReference>
<keyword evidence="3" id="KW-1185">Reference proteome</keyword>
<dbReference type="Proteomes" id="UP000230750">
    <property type="component" value="Unassembled WGS sequence"/>
</dbReference>
<dbReference type="SUPFAM" id="SSF50978">
    <property type="entry name" value="WD40 repeat-like"/>
    <property type="match status" value="1"/>
</dbReference>
<dbReference type="InterPro" id="IPR015943">
    <property type="entry name" value="WD40/YVTN_repeat-like_dom_sf"/>
</dbReference>
<dbReference type="Gene3D" id="2.130.10.10">
    <property type="entry name" value="YVTN repeat-like/Quinoprotein amine dehydrogenase"/>
    <property type="match status" value="1"/>
</dbReference>
<proteinExistence type="predicted"/>
<feature type="compositionally biased region" description="Basic and acidic residues" evidence="1">
    <location>
        <begin position="29"/>
        <end position="38"/>
    </location>
</feature>
<reference evidence="2 3" key="1">
    <citation type="journal article" date="2017" name="PLoS Biol.">
        <title>The sea cucumber genome provides insights into morphological evolution and visceral regeneration.</title>
        <authorList>
            <person name="Zhang X."/>
            <person name="Sun L."/>
            <person name="Yuan J."/>
            <person name="Sun Y."/>
            <person name="Gao Y."/>
            <person name="Zhang L."/>
            <person name="Li S."/>
            <person name="Dai H."/>
            <person name="Hamel J.F."/>
            <person name="Liu C."/>
            <person name="Yu Y."/>
            <person name="Liu S."/>
            <person name="Lin W."/>
            <person name="Guo K."/>
            <person name="Jin S."/>
            <person name="Xu P."/>
            <person name="Storey K.B."/>
            <person name="Huan P."/>
            <person name="Zhang T."/>
            <person name="Zhou Y."/>
            <person name="Zhang J."/>
            <person name="Lin C."/>
            <person name="Li X."/>
            <person name="Xing L."/>
            <person name="Huo D."/>
            <person name="Sun M."/>
            <person name="Wang L."/>
            <person name="Mercier A."/>
            <person name="Li F."/>
            <person name="Yang H."/>
            <person name="Xiang J."/>
        </authorList>
    </citation>
    <scope>NUCLEOTIDE SEQUENCE [LARGE SCALE GENOMIC DNA]</scope>
    <source>
        <strain evidence="2">Shaxun</strain>
        <tissue evidence="2">Muscle</tissue>
    </source>
</reference>